<dbReference type="OrthoDB" id="5522937at2"/>
<organism evidence="1 2">
    <name type="scientific">Mycobacterium colombiense</name>
    <dbReference type="NCBI Taxonomy" id="339268"/>
    <lineage>
        <taxon>Bacteria</taxon>
        <taxon>Bacillati</taxon>
        <taxon>Actinomycetota</taxon>
        <taxon>Actinomycetes</taxon>
        <taxon>Mycobacteriales</taxon>
        <taxon>Mycobacteriaceae</taxon>
        <taxon>Mycobacterium</taxon>
        <taxon>Mycobacterium avium complex (MAC)</taxon>
    </lineage>
</organism>
<name>A0A1A0VQX4_9MYCO</name>
<protein>
    <submittedName>
        <fullName evidence="1">Uncharacterized protein</fullName>
    </submittedName>
</protein>
<comment type="caution">
    <text evidence="1">The sequence shown here is derived from an EMBL/GenBank/DDBJ whole genome shotgun (WGS) entry which is preliminary data.</text>
</comment>
<dbReference type="Proteomes" id="UP000091914">
    <property type="component" value="Unassembled WGS sequence"/>
</dbReference>
<dbReference type="EMBL" id="LZSX01000035">
    <property type="protein sequence ID" value="OBB85660.1"/>
    <property type="molecule type" value="Genomic_DNA"/>
</dbReference>
<reference evidence="1 2" key="1">
    <citation type="submission" date="2016-06" db="EMBL/GenBank/DDBJ databases">
        <authorList>
            <person name="Kjaerup R.B."/>
            <person name="Dalgaard T.S."/>
            <person name="Juul-Madsen H.R."/>
        </authorList>
    </citation>
    <scope>NUCLEOTIDE SEQUENCE [LARGE SCALE GENOMIC DNA]</scope>
    <source>
        <strain evidence="1 2">852002-51834_SCH5396731</strain>
    </source>
</reference>
<sequence length="152" mass="16435">MNPESMIGMLAELERIRELTLDLIDRETPQLRPTPPEEAGGTQRSAFELLVGARRAVLGNPAAARRLHDLLVAEGRRYAATPRGARLRDALAASEAVENLRRVWEMVSLNVLDGPAAPNAAPDAWADLLADVVIGHDLDDSILAGLRPEGFA</sequence>
<evidence type="ECO:0000313" key="2">
    <source>
        <dbReference type="Proteomes" id="UP000091914"/>
    </source>
</evidence>
<evidence type="ECO:0000313" key="1">
    <source>
        <dbReference type="EMBL" id="OBB85660.1"/>
    </source>
</evidence>
<gene>
    <name evidence="1" type="ORF">A5760_06535</name>
</gene>
<dbReference type="AlphaFoldDB" id="A0A1A0VQX4"/>
<proteinExistence type="predicted"/>
<dbReference type="RefSeq" id="WP_064879544.1">
    <property type="nucleotide sequence ID" value="NZ_LZSX01000035.1"/>
</dbReference>
<accession>A0A1A0VQX4</accession>